<gene>
    <name evidence="3" type="ORF">Celaphus_00006700</name>
</gene>
<dbReference type="SMART" id="SM00049">
    <property type="entry name" value="DEP"/>
    <property type="match status" value="1"/>
</dbReference>
<dbReference type="GO" id="GO:0009968">
    <property type="term" value="P:negative regulation of signal transduction"/>
    <property type="evidence" value="ECO:0007669"/>
    <property type="project" value="UniProtKB-KW"/>
</dbReference>
<evidence type="ECO:0000313" key="3">
    <source>
        <dbReference type="EMBL" id="OWK10950.1"/>
    </source>
</evidence>
<feature type="non-terminal residue" evidence="3">
    <location>
        <position position="123"/>
    </location>
</feature>
<dbReference type="PANTHER" id="PTHR45746">
    <property type="entry name" value="LP21163P"/>
    <property type="match status" value="1"/>
</dbReference>
<proteinExistence type="predicted"/>
<dbReference type="Proteomes" id="UP000242450">
    <property type="component" value="Chromosome 10"/>
</dbReference>
<name>A0A212CY82_CEREH</name>
<dbReference type="CDD" id="cd04450">
    <property type="entry name" value="DEP_RGS7-like"/>
    <property type="match status" value="1"/>
</dbReference>
<dbReference type="SUPFAM" id="SSF46785">
    <property type="entry name" value="Winged helix' DNA-binding domain"/>
    <property type="match status" value="1"/>
</dbReference>
<sequence length="123" mass="14058">MERMVVTMQDPDQGVTMRSQRLLVTVIPHAVNGSDIVEWLIQKYSIAEDGKGPPVLFLRPPRLRGRAGPSPAKPWLLPTLRPPPDFSEALHLGSLLVQHGYLYPLRDPRRLELRPDETPYRFQ</sequence>
<dbReference type="Gene3D" id="1.10.10.10">
    <property type="entry name" value="Winged helix-like DNA-binding domain superfamily/Winged helix DNA-binding domain"/>
    <property type="match status" value="2"/>
</dbReference>
<dbReference type="OrthoDB" id="196547at2759"/>
<dbReference type="GO" id="GO:0005096">
    <property type="term" value="F:GTPase activator activity"/>
    <property type="evidence" value="ECO:0007669"/>
    <property type="project" value="TreeGrafter"/>
</dbReference>
<dbReference type="InterPro" id="IPR047016">
    <property type="entry name" value="RGS6/7/9/11"/>
</dbReference>
<dbReference type="GO" id="GO:0043005">
    <property type="term" value="C:neuron projection"/>
    <property type="evidence" value="ECO:0007669"/>
    <property type="project" value="TreeGrafter"/>
</dbReference>
<dbReference type="InterPro" id="IPR036390">
    <property type="entry name" value="WH_DNA-bd_sf"/>
</dbReference>
<dbReference type="EMBL" id="MKHE01000010">
    <property type="protein sequence ID" value="OWK10950.1"/>
    <property type="molecule type" value="Genomic_DNA"/>
</dbReference>
<dbReference type="PROSITE" id="PS50186">
    <property type="entry name" value="DEP"/>
    <property type="match status" value="1"/>
</dbReference>
<comment type="caution">
    <text evidence="3">The sequence shown here is derived from an EMBL/GenBank/DDBJ whole genome shotgun (WGS) entry which is preliminary data.</text>
</comment>
<evidence type="ECO:0000259" key="2">
    <source>
        <dbReference type="PROSITE" id="PS50186"/>
    </source>
</evidence>
<feature type="domain" description="DEP" evidence="2">
    <location>
        <begin position="11"/>
        <end position="123"/>
    </location>
</feature>
<organism evidence="3 4">
    <name type="scientific">Cervus elaphus hippelaphus</name>
    <name type="common">European red deer</name>
    <dbReference type="NCBI Taxonomy" id="46360"/>
    <lineage>
        <taxon>Eukaryota</taxon>
        <taxon>Metazoa</taxon>
        <taxon>Chordata</taxon>
        <taxon>Craniata</taxon>
        <taxon>Vertebrata</taxon>
        <taxon>Euteleostomi</taxon>
        <taxon>Mammalia</taxon>
        <taxon>Eutheria</taxon>
        <taxon>Laurasiatheria</taxon>
        <taxon>Artiodactyla</taxon>
        <taxon>Ruminantia</taxon>
        <taxon>Pecora</taxon>
        <taxon>Cervidae</taxon>
        <taxon>Cervinae</taxon>
        <taxon>Cervus</taxon>
    </lineage>
</organism>
<dbReference type="AlphaFoldDB" id="A0A212CY82"/>
<dbReference type="InterPro" id="IPR000591">
    <property type="entry name" value="DEP_dom"/>
</dbReference>
<dbReference type="InterPro" id="IPR036388">
    <property type="entry name" value="WH-like_DNA-bd_sf"/>
</dbReference>
<accession>A0A212CY82</accession>
<dbReference type="PANTHER" id="PTHR45746:SF3">
    <property type="entry name" value="REGULATOR OF G-PROTEIN SIGNALING 11"/>
    <property type="match status" value="1"/>
</dbReference>
<reference evidence="3 4" key="1">
    <citation type="journal article" date="2018" name="Mol. Genet. Genomics">
        <title>The red deer Cervus elaphus genome CerEla1.0: sequencing, annotating, genes, and chromosomes.</title>
        <authorList>
            <person name="Bana N.A."/>
            <person name="Nyiri A."/>
            <person name="Nagy J."/>
            <person name="Frank K."/>
            <person name="Nagy T."/>
            <person name="Steger V."/>
            <person name="Schiller M."/>
            <person name="Lakatos P."/>
            <person name="Sugar L."/>
            <person name="Horn P."/>
            <person name="Barta E."/>
            <person name="Orosz L."/>
        </authorList>
    </citation>
    <scope>NUCLEOTIDE SEQUENCE [LARGE SCALE GENOMIC DNA]</scope>
    <source>
        <strain evidence="3">Hungarian</strain>
    </source>
</reference>
<evidence type="ECO:0000256" key="1">
    <source>
        <dbReference type="ARBA" id="ARBA00022700"/>
    </source>
</evidence>
<dbReference type="GO" id="GO:0035556">
    <property type="term" value="P:intracellular signal transduction"/>
    <property type="evidence" value="ECO:0007669"/>
    <property type="project" value="InterPro"/>
</dbReference>
<evidence type="ECO:0000313" key="4">
    <source>
        <dbReference type="Proteomes" id="UP000242450"/>
    </source>
</evidence>
<dbReference type="GO" id="GO:0005886">
    <property type="term" value="C:plasma membrane"/>
    <property type="evidence" value="ECO:0007669"/>
    <property type="project" value="TreeGrafter"/>
</dbReference>
<keyword evidence="4" id="KW-1185">Reference proteome</keyword>
<dbReference type="GO" id="GO:0008277">
    <property type="term" value="P:regulation of G protein-coupled receptor signaling pathway"/>
    <property type="evidence" value="ECO:0007669"/>
    <property type="project" value="InterPro"/>
</dbReference>
<protein>
    <submittedName>
        <fullName evidence="3">RGS11</fullName>
    </submittedName>
</protein>
<dbReference type="GO" id="GO:0005737">
    <property type="term" value="C:cytoplasm"/>
    <property type="evidence" value="ECO:0007669"/>
    <property type="project" value="TreeGrafter"/>
</dbReference>
<keyword evidence="1" id="KW-0734">Signal transduction inhibitor</keyword>